<evidence type="ECO:0000313" key="4">
    <source>
        <dbReference type="Ensembl" id="ENSLLEP00000046110.1"/>
    </source>
</evidence>
<dbReference type="Proteomes" id="UP000694569">
    <property type="component" value="Unplaced"/>
</dbReference>
<reference evidence="4" key="1">
    <citation type="submission" date="2025-08" db="UniProtKB">
        <authorList>
            <consortium name="Ensembl"/>
        </authorList>
    </citation>
    <scope>IDENTIFICATION</scope>
</reference>
<organism evidence="4 5">
    <name type="scientific">Leptobrachium leishanense</name>
    <name type="common">Leishan spiny toad</name>
    <dbReference type="NCBI Taxonomy" id="445787"/>
    <lineage>
        <taxon>Eukaryota</taxon>
        <taxon>Metazoa</taxon>
        <taxon>Chordata</taxon>
        <taxon>Craniata</taxon>
        <taxon>Vertebrata</taxon>
        <taxon>Euteleostomi</taxon>
        <taxon>Amphibia</taxon>
        <taxon>Batrachia</taxon>
        <taxon>Anura</taxon>
        <taxon>Pelobatoidea</taxon>
        <taxon>Megophryidae</taxon>
        <taxon>Leptobrachium</taxon>
    </lineage>
</organism>
<dbReference type="GO" id="GO:0005794">
    <property type="term" value="C:Golgi apparatus"/>
    <property type="evidence" value="ECO:0007669"/>
    <property type="project" value="TreeGrafter"/>
</dbReference>
<keyword evidence="5" id="KW-1185">Reference proteome</keyword>
<feature type="coiled-coil region" evidence="3">
    <location>
        <begin position="306"/>
        <end position="354"/>
    </location>
</feature>
<dbReference type="PANTHER" id="PTHR31233">
    <property type="entry name" value="BICAUDAL D FAMILY MEMBER"/>
    <property type="match status" value="1"/>
</dbReference>
<dbReference type="GO" id="GO:0070840">
    <property type="term" value="F:dynein complex binding"/>
    <property type="evidence" value="ECO:0007669"/>
    <property type="project" value="InterPro"/>
</dbReference>
<evidence type="ECO:0000256" key="2">
    <source>
        <dbReference type="ARBA" id="ARBA00023054"/>
    </source>
</evidence>
<sequence>MDHENILLRAELERLSAELQETTEQKFQAAQYGLAVLEENADLKQKYADLESESEGLRAELKQMNEALADSQSNHKRTAADGETREEILLKETASKEAKLIAKIDELQGELKQIKSFLTNTSSENERLNLCIQTMNKDYQAIEKEKAQLRDEMKQCKVREMRHLQDFSELEDENISLLKQVSFLKENQVEYEGLKHELKSKEEELEILNGQIDELVRLKDISEGHLEEALESLKTEREQKNELRRELSGFLQYDSIGNLQVNFDDEFDSGYNGGGLSKMHGEVLMSTPRSSEIFHPGPKLASDLFTELSLTEIQKLKQQIQQVDREKASLEENLQELQKSLDSAKKALYEEQQHNSELVEQINVLKPAEGLSNTGLIDNGGNVLQCNCGRQGAEISGLVKELKDLKQQYQCLKDRYRQEQAEWDSTSSEVTEKLTLHMRLEQNGKELFSELREELRVSRRLCCDFQSKLTLAQDEIMSFTEDLALLYNHVCMRNNLTPNRVMLDYFKDGKGSRHSLRKRKSSEFFGKLLLNPDLDVRVAKWRTFSAEQPWLLCWVRLRRLHQGTTEHYSPSCHCQRPIKAPAGCNRCNLASYVHRCHRFRDG</sequence>
<dbReference type="InterPro" id="IPR018477">
    <property type="entry name" value="BICD"/>
</dbReference>
<dbReference type="AlphaFoldDB" id="A0A8C5R2H6"/>
<dbReference type="PANTHER" id="PTHR31233:SF10">
    <property type="entry name" value="BICD CARGO ADAPTOR 2"/>
    <property type="match status" value="1"/>
</dbReference>
<comment type="similarity">
    <text evidence="1">Belongs to the BicD family.</text>
</comment>
<evidence type="ECO:0000256" key="1">
    <source>
        <dbReference type="ARBA" id="ARBA00010061"/>
    </source>
</evidence>
<protein>
    <submittedName>
        <fullName evidence="4">Uncharacterized protein</fullName>
    </submittedName>
</protein>
<proteinExistence type="inferred from homology"/>
<dbReference type="Gene3D" id="1.20.5.1160">
    <property type="entry name" value="Vasodilator-stimulated phosphoprotein"/>
    <property type="match status" value="1"/>
</dbReference>
<dbReference type="Pfam" id="PF09730">
    <property type="entry name" value="BicD"/>
    <property type="match status" value="1"/>
</dbReference>
<dbReference type="OrthoDB" id="10069295at2759"/>
<reference evidence="4" key="2">
    <citation type="submission" date="2025-09" db="UniProtKB">
        <authorList>
            <consortium name="Ensembl"/>
        </authorList>
    </citation>
    <scope>IDENTIFICATION</scope>
</reference>
<evidence type="ECO:0000313" key="5">
    <source>
        <dbReference type="Proteomes" id="UP000694569"/>
    </source>
</evidence>
<dbReference type="GO" id="GO:0070507">
    <property type="term" value="P:regulation of microtubule cytoskeleton organization"/>
    <property type="evidence" value="ECO:0007669"/>
    <property type="project" value="TreeGrafter"/>
</dbReference>
<feature type="coiled-coil region" evidence="3">
    <location>
        <begin position="5"/>
        <end position="246"/>
    </location>
</feature>
<dbReference type="GO" id="GO:0008093">
    <property type="term" value="F:cytoskeletal anchor activity"/>
    <property type="evidence" value="ECO:0007669"/>
    <property type="project" value="InterPro"/>
</dbReference>
<feature type="coiled-coil region" evidence="3">
    <location>
        <begin position="395"/>
        <end position="422"/>
    </location>
</feature>
<dbReference type="GeneTree" id="ENSGT00940000154471"/>
<dbReference type="GO" id="GO:0072393">
    <property type="term" value="P:microtubule anchoring at microtubule organizing center"/>
    <property type="evidence" value="ECO:0007669"/>
    <property type="project" value="TreeGrafter"/>
</dbReference>
<dbReference type="Ensembl" id="ENSLLET00000047946.1">
    <property type="protein sequence ID" value="ENSLLEP00000046110.1"/>
    <property type="gene ID" value="ENSLLEG00000029243.1"/>
</dbReference>
<accession>A0A8C5R2H6</accession>
<dbReference type="GO" id="GO:0034452">
    <property type="term" value="F:dynactin binding"/>
    <property type="evidence" value="ECO:0007669"/>
    <property type="project" value="TreeGrafter"/>
</dbReference>
<dbReference type="GO" id="GO:0005829">
    <property type="term" value="C:cytosol"/>
    <property type="evidence" value="ECO:0007669"/>
    <property type="project" value="TreeGrafter"/>
</dbReference>
<evidence type="ECO:0000256" key="3">
    <source>
        <dbReference type="SAM" id="Coils"/>
    </source>
</evidence>
<name>A0A8C5R2H6_9ANUR</name>
<keyword evidence="2 3" id="KW-0175">Coiled coil</keyword>